<organism evidence="11 12">
    <name type="scientific">Frateuria aurantia (strain ATCC 33424 / DSM 6220 / KCTC 2777 / LMG 1558 / NBRC 3245 / NCIMB 13370)</name>
    <name type="common">Acetobacter aurantius</name>
    <dbReference type="NCBI Taxonomy" id="767434"/>
    <lineage>
        <taxon>Bacteria</taxon>
        <taxon>Pseudomonadati</taxon>
        <taxon>Pseudomonadota</taxon>
        <taxon>Gammaproteobacteria</taxon>
        <taxon>Lysobacterales</taxon>
        <taxon>Rhodanobacteraceae</taxon>
        <taxon>Frateuria</taxon>
    </lineage>
</organism>
<accession>H8L076</accession>
<dbReference type="RefSeq" id="WP_014404117.1">
    <property type="nucleotide sequence ID" value="NC_017033.1"/>
</dbReference>
<keyword evidence="5" id="KW-0653">Protein transport</keyword>
<dbReference type="SMART" id="SM00965">
    <property type="entry name" value="STN"/>
    <property type="match status" value="1"/>
</dbReference>
<dbReference type="InterPro" id="IPR005644">
    <property type="entry name" value="NolW-like"/>
</dbReference>
<comment type="similarity">
    <text evidence="2">Belongs to the bacterial secretin family. PilQ subfamily.</text>
</comment>
<feature type="signal peptide" evidence="9">
    <location>
        <begin position="1"/>
        <end position="22"/>
    </location>
</feature>
<evidence type="ECO:0000256" key="4">
    <source>
        <dbReference type="ARBA" id="ARBA00022729"/>
    </source>
</evidence>
<dbReference type="Proteomes" id="UP000005234">
    <property type="component" value="Chromosome"/>
</dbReference>
<evidence type="ECO:0000313" key="11">
    <source>
        <dbReference type="EMBL" id="AFC87114.1"/>
    </source>
</evidence>
<evidence type="ECO:0000313" key="12">
    <source>
        <dbReference type="Proteomes" id="UP000005234"/>
    </source>
</evidence>
<protein>
    <submittedName>
        <fullName evidence="11">Type IV pilus secretin PilQ/competence protein</fullName>
    </submittedName>
</protein>
<dbReference type="OrthoDB" id="9779724at2"/>
<dbReference type="InterPro" id="IPR013355">
    <property type="entry name" value="Pilus_4_PilQ"/>
</dbReference>
<evidence type="ECO:0000256" key="7">
    <source>
        <dbReference type="ARBA" id="ARBA00023237"/>
    </source>
</evidence>
<dbReference type="Pfam" id="PF07660">
    <property type="entry name" value="STN"/>
    <property type="match status" value="1"/>
</dbReference>
<name>H8L076_FRAAD</name>
<dbReference type="InterPro" id="IPR001775">
    <property type="entry name" value="GspD/PilQ"/>
</dbReference>
<dbReference type="eggNOG" id="COG4796">
    <property type="taxonomic scope" value="Bacteria"/>
</dbReference>
<dbReference type="GO" id="GO:0009279">
    <property type="term" value="C:cell outer membrane"/>
    <property type="evidence" value="ECO:0007669"/>
    <property type="project" value="UniProtKB-SubCell"/>
</dbReference>
<reference evidence="11" key="1">
    <citation type="submission" date="2012-02" db="EMBL/GenBank/DDBJ databases">
        <title>The complete genome of Frateuria aurantia DSM 6220.</title>
        <authorList>
            <consortium name="US DOE Joint Genome Institute (JGI-PGF)"/>
            <person name="Lucas S."/>
            <person name="Copeland A."/>
            <person name="Lapidus A."/>
            <person name="Glavina del Rio T."/>
            <person name="Dalin E."/>
            <person name="Tice H."/>
            <person name="Bruce D."/>
            <person name="Goodwin L."/>
            <person name="Pitluck S."/>
            <person name="Peters L."/>
            <person name="Ovchinnikova G."/>
            <person name="Teshima H."/>
            <person name="Kyrpides N."/>
            <person name="Mavromatis K."/>
            <person name="Ivanova N."/>
            <person name="Brettin T."/>
            <person name="Detter J.C."/>
            <person name="Han C."/>
            <person name="Larimer F."/>
            <person name="Land M."/>
            <person name="Hauser L."/>
            <person name="Markowitz V."/>
            <person name="Cheng J.-F."/>
            <person name="Hugenholtz P."/>
            <person name="Woyke T."/>
            <person name="Wu D."/>
            <person name="Brambilla E."/>
            <person name="Klenk H.-P."/>
            <person name="Eisen J.A."/>
        </authorList>
    </citation>
    <scope>NUCLEOTIDE SEQUENCE</scope>
    <source>
        <strain evidence="11">DSM 6220</strain>
    </source>
</reference>
<proteinExistence type="inferred from homology"/>
<dbReference type="InterPro" id="IPR051808">
    <property type="entry name" value="Type_IV_pilus_biogenesis"/>
</dbReference>
<dbReference type="KEGG" id="fau:Fraau_2778"/>
<sequence>MRFLPRLLLGTLIPALISPAWAATAMLESITSTTQPGNKVVLRLHFNQLPPTPMVASTELPPRLTFDFVGTGSSAASYLKVNAGALQGVSVVPMEGRSRVAVDLYRRAQFRTSVQGHDLLVAINGGDMAELNLQASNGDPTKLPPSMATGTPLRNIDFRRQPSGSGKVIVSFDGPGAQVDVHQLPGKVVLDINHASLPAFLHKQLDVTDFATPVNTIVSRQSRPGHVAVELTVNGEVSVASYQGGSQFVLDVMARKAPAPAVANAGLPGTRTYTGKHLTFNFQDIPVRAALQVIADASGVNLVAADNVSGNITLQLNDVPWDQALDLIMQAKGLDQRRSGNVIWIAPQKEMASYEQSLTDARARSEDSADLVTAYIPISYGQASDIAKLLTQSSLQSNSAGTGQGAQSINRGFLSARGTVSYDVRTNTLLLSDVPEKVKQIRDLVAMLDKPVQQVLIEARIVVASDSFERDLGAAFGVNGNKTTSSGNIVQLGSSVGATQGSSSTTGASTLGAGGLNVNLPLTSPAGSLAMALLGKNYALDLELEAAQTEGRSELISSPRAVVANNQEADLQQGQQIGYVTYQNSTTGGSASGTATVQFKNAVLELKVTPTITADNRVYLKIDVVKDALNSYYDVPGSGQVPIIDHRSMNTSVLVDNGQTVVLGGILELDKITSVTKIPGLGDIPVLGALFRKTSRQNNKAELLIFVTPRILSSTLQ</sequence>
<comment type="subcellular location">
    <subcellularLocation>
        <location evidence="1 8">Cell outer membrane</location>
    </subcellularLocation>
</comment>
<dbReference type="EMBL" id="CP003350">
    <property type="protein sequence ID" value="AFC87114.1"/>
    <property type="molecule type" value="Genomic_DNA"/>
</dbReference>
<dbReference type="InterPro" id="IPR004845">
    <property type="entry name" value="T2SS_GspD_CS"/>
</dbReference>
<dbReference type="Gene3D" id="2.60.40.3470">
    <property type="match status" value="1"/>
</dbReference>
<dbReference type="Pfam" id="PF03958">
    <property type="entry name" value="Secretin_N"/>
    <property type="match status" value="1"/>
</dbReference>
<dbReference type="PANTHER" id="PTHR30604">
    <property type="entry name" value="PROTEIN TRANSPORT PROTEIN HOFQ"/>
    <property type="match status" value="1"/>
</dbReference>
<keyword evidence="7" id="KW-0998">Cell outer membrane</keyword>
<dbReference type="InterPro" id="IPR011662">
    <property type="entry name" value="Secretin/TonB_short_N"/>
</dbReference>
<dbReference type="AlphaFoldDB" id="H8L076"/>
<dbReference type="PRINTS" id="PR00811">
    <property type="entry name" value="BCTERIALGSPD"/>
</dbReference>
<dbReference type="PANTHER" id="PTHR30604:SF1">
    <property type="entry name" value="DNA UTILIZATION PROTEIN HOFQ"/>
    <property type="match status" value="1"/>
</dbReference>
<dbReference type="Gene3D" id="3.30.1370.130">
    <property type="match status" value="1"/>
</dbReference>
<evidence type="ECO:0000256" key="6">
    <source>
        <dbReference type="ARBA" id="ARBA00023136"/>
    </source>
</evidence>
<dbReference type="GO" id="GO:0009306">
    <property type="term" value="P:protein secretion"/>
    <property type="evidence" value="ECO:0007669"/>
    <property type="project" value="InterPro"/>
</dbReference>
<keyword evidence="6" id="KW-0472">Membrane</keyword>
<dbReference type="PROSITE" id="PS00875">
    <property type="entry name" value="T2SP_D"/>
    <property type="match status" value="1"/>
</dbReference>
<feature type="chain" id="PRO_5003614769" evidence="9">
    <location>
        <begin position="23"/>
        <end position="717"/>
    </location>
</feature>
<evidence type="ECO:0000256" key="9">
    <source>
        <dbReference type="SAM" id="SignalP"/>
    </source>
</evidence>
<evidence type="ECO:0000256" key="2">
    <source>
        <dbReference type="ARBA" id="ARBA00006304"/>
    </source>
</evidence>
<evidence type="ECO:0000256" key="1">
    <source>
        <dbReference type="ARBA" id="ARBA00004442"/>
    </source>
</evidence>
<dbReference type="HOGENOM" id="CLU_006756_0_2_6"/>
<dbReference type="Pfam" id="PF11741">
    <property type="entry name" value="AMIN"/>
    <property type="match status" value="1"/>
</dbReference>
<evidence type="ECO:0000256" key="8">
    <source>
        <dbReference type="RuleBase" id="RU004004"/>
    </source>
</evidence>
<evidence type="ECO:0000256" key="3">
    <source>
        <dbReference type="ARBA" id="ARBA00022448"/>
    </source>
</evidence>
<dbReference type="InterPro" id="IPR038591">
    <property type="entry name" value="NolW-like_sf"/>
</dbReference>
<dbReference type="NCBIfam" id="TIGR02515">
    <property type="entry name" value="IV_pilus_PilQ"/>
    <property type="match status" value="1"/>
</dbReference>
<evidence type="ECO:0000256" key="5">
    <source>
        <dbReference type="ARBA" id="ARBA00022927"/>
    </source>
</evidence>
<keyword evidence="3 8" id="KW-0813">Transport</keyword>
<feature type="domain" description="Secretin/TonB short N-terminal" evidence="10">
    <location>
        <begin position="300"/>
        <end position="348"/>
    </location>
</feature>
<evidence type="ECO:0000259" key="10">
    <source>
        <dbReference type="SMART" id="SM00965"/>
    </source>
</evidence>
<dbReference type="InterPro" id="IPR021731">
    <property type="entry name" value="AMIN_dom"/>
</dbReference>
<dbReference type="InterPro" id="IPR004846">
    <property type="entry name" value="T2SS/T3SS_dom"/>
</dbReference>
<dbReference type="STRING" id="767434.Fraau_2778"/>
<dbReference type="Pfam" id="PF00263">
    <property type="entry name" value="Secretin"/>
    <property type="match status" value="1"/>
</dbReference>
<dbReference type="Gene3D" id="3.30.1370.120">
    <property type="match status" value="1"/>
</dbReference>
<keyword evidence="4 9" id="KW-0732">Signal</keyword>
<keyword evidence="12" id="KW-1185">Reference proteome</keyword>
<gene>
    <name evidence="11" type="ordered locus">Fraau_2778</name>
</gene>